<dbReference type="RefSeq" id="WP_120326074.1">
    <property type="nucleotide sequence ID" value="NZ_RAPF01000019.1"/>
</dbReference>
<gene>
    <name evidence="1" type="ORF">D6851_17180</name>
</gene>
<proteinExistence type="predicted"/>
<evidence type="ECO:0000313" key="2">
    <source>
        <dbReference type="Proteomes" id="UP000284395"/>
    </source>
</evidence>
<dbReference type="AlphaFoldDB" id="A0A420E9A9"/>
<dbReference type="Pfam" id="PF13469">
    <property type="entry name" value="Sulfotransfer_3"/>
    <property type="match status" value="1"/>
</dbReference>
<dbReference type="EMBL" id="RAPF01000019">
    <property type="protein sequence ID" value="RKF15977.1"/>
    <property type="molecule type" value="Genomic_DNA"/>
</dbReference>
<accession>A0A420E9A9</accession>
<comment type="caution">
    <text evidence="1">The sequence shown here is derived from an EMBL/GenBank/DDBJ whole genome shotgun (WGS) entry which is preliminary data.</text>
</comment>
<dbReference type="InterPro" id="IPR027417">
    <property type="entry name" value="P-loop_NTPase"/>
</dbReference>
<dbReference type="Gene3D" id="3.40.50.300">
    <property type="entry name" value="P-loop containing nucleotide triphosphate hydrolases"/>
    <property type="match status" value="1"/>
</dbReference>
<dbReference type="Proteomes" id="UP000284395">
    <property type="component" value="Unassembled WGS sequence"/>
</dbReference>
<keyword evidence="2" id="KW-1185">Reference proteome</keyword>
<evidence type="ECO:0000313" key="1">
    <source>
        <dbReference type="EMBL" id="RKF15977.1"/>
    </source>
</evidence>
<dbReference type="SUPFAM" id="SSF52540">
    <property type="entry name" value="P-loop containing nucleoside triphosphate hydrolases"/>
    <property type="match status" value="1"/>
</dbReference>
<dbReference type="PROSITE" id="PS51257">
    <property type="entry name" value="PROKAR_LIPOPROTEIN"/>
    <property type="match status" value="1"/>
</dbReference>
<dbReference type="GO" id="GO:0016740">
    <property type="term" value="F:transferase activity"/>
    <property type="evidence" value="ECO:0007669"/>
    <property type="project" value="UniProtKB-KW"/>
</dbReference>
<sequence>MRAIFIVGCPRSGTTLLQSLLACIPDTTTFKESHLFSRSLRHTGPITITRRDVDKEIDRFWLENALPEANRPAAQPMSTKIWPHRTADAAFEALVAAARSRGSGIFIEKTPRHLHFVRQIGEAGVRAGVDTRFIHLVRDGIAVSASLENASKNWHRSHDPYAALRRWQDDIRRSVAWLGLPGHVFVNYEDLSTEPEAESVRLAQELGVSLSKNDLEKRSERLLNIVRPDETWKLVDDGSQVAPSKRSYEHLSSETLAQLEAQIDRADFMKLNTFIKGNNIK</sequence>
<dbReference type="OrthoDB" id="9800698at2"/>
<organism evidence="1 2">
    <name type="scientific">Altericroceibacterium spongiae</name>
    <dbReference type="NCBI Taxonomy" id="2320269"/>
    <lineage>
        <taxon>Bacteria</taxon>
        <taxon>Pseudomonadati</taxon>
        <taxon>Pseudomonadota</taxon>
        <taxon>Alphaproteobacteria</taxon>
        <taxon>Sphingomonadales</taxon>
        <taxon>Erythrobacteraceae</taxon>
        <taxon>Altericroceibacterium</taxon>
    </lineage>
</organism>
<keyword evidence="1" id="KW-0808">Transferase</keyword>
<reference evidence="1 2" key="1">
    <citation type="submission" date="2018-09" db="EMBL/GenBank/DDBJ databases">
        <title>Altererythrobacter spongiae sp. nov., isolated from a marine sponge.</title>
        <authorList>
            <person name="Zhuang L."/>
            <person name="Luo L."/>
        </authorList>
    </citation>
    <scope>NUCLEOTIDE SEQUENCE [LARGE SCALE GENOMIC DNA]</scope>
    <source>
        <strain evidence="1 2">HN-Y73</strain>
    </source>
</reference>
<protein>
    <submittedName>
        <fullName evidence="1">Sulfotransferase</fullName>
    </submittedName>
</protein>
<name>A0A420E9A9_9SPHN</name>